<dbReference type="Gene3D" id="3.40.50.300">
    <property type="entry name" value="P-loop containing nucleotide triphosphate hydrolases"/>
    <property type="match status" value="1"/>
</dbReference>
<dbReference type="Pfam" id="PF00271">
    <property type="entry name" value="Helicase_C"/>
    <property type="match status" value="1"/>
</dbReference>
<dbReference type="Proteomes" id="UP000178943">
    <property type="component" value="Unassembled WGS sequence"/>
</dbReference>
<dbReference type="GO" id="GO:0006289">
    <property type="term" value="P:nucleotide-excision repair"/>
    <property type="evidence" value="ECO:0007669"/>
    <property type="project" value="TreeGrafter"/>
</dbReference>
<evidence type="ECO:0000313" key="2">
    <source>
        <dbReference type="EMBL" id="OGF64410.1"/>
    </source>
</evidence>
<dbReference type="GO" id="GO:0043138">
    <property type="term" value="F:3'-5' DNA helicase activity"/>
    <property type="evidence" value="ECO:0007669"/>
    <property type="project" value="TreeGrafter"/>
</dbReference>
<dbReference type="SMART" id="SM00490">
    <property type="entry name" value="HELICc"/>
    <property type="match status" value="1"/>
</dbReference>
<reference evidence="2 3" key="1">
    <citation type="journal article" date="2016" name="Nat. Commun.">
        <title>Thousands of microbial genomes shed light on interconnected biogeochemical processes in an aquifer system.</title>
        <authorList>
            <person name="Anantharaman K."/>
            <person name="Brown C.T."/>
            <person name="Hug L.A."/>
            <person name="Sharon I."/>
            <person name="Castelle C.J."/>
            <person name="Probst A.J."/>
            <person name="Thomas B.C."/>
            <person name="Singh A."/>
            <person name="Wilkins M.J."/>
            <person name="Karaoz U."/>
            <person name="Brodie E.L."/>
            <person name="Williams K.H."/>
            <person name="Hubbard S.S."/>
            <person name="Banfield J.F."/>
        </authorList>
    </citation>
    <scope>NUCLEOTIDE SEQUENCE [LARGE SCALE GENOMIC DNA]</scope>
</reference>
<dbReference type="SUPFAM" id="SSF52540">
    <property type="entry name" value="P-loop containing nucleoside triphosphate hydrolases"/>
    <property type="match status" value="1"/>
</dbReference>
<dbReference type="STRING" id="1817863.A2Y62_13490"/>
<organism evidence="2 3">
    <name type="scientific">Candidatus Fischerbacteria bacterium RBG_13_37_8</name>
    <dbReference type="NCBI Taxonomy" id="1817863"/>
    <lineage>
        <taxon>Bacteria</taxon>
        <taxon>Candidatus Fischeribacteriota</taxon>
    </lineage>
</organism>
<evidence type="ECO:0000259" key="1">
    <source>
        <dbReference type="SMART" id="SM00490"/>
    </source>
</evidence>
<dbReference type="PANTHER" id="PTHR47957">
    <property type="entry name" value="ATP-DEPENDENT HELICASE HRQ1"/>
    <property type="match status" value="1"/>
</dbReference>
<protein>
    <recommendedName>
        <fullName evidence="1">Helicase C-terminal domain-containing protein</fullName>
    </recommendedName>
</protein>
<dbReference type="InterPro" id="IPR001650">
    <property type="entry name" value="Helicase_C-like"/>
</dbReference>
<dbReference type="AlphaFoldDB" id="A0A1F5VLY7"/>
<feature type="domain" description="Helicase C-terminal" evidence="1">
    <location>
        <begin position="329"/>
        <end position="432"/>
    </location>
</feature>
<dbReference type="EMBL" id="MFGW01000137">
    <property type="protein sequence ID" value="OGF64410.1"/>
    <property type="molecule type" value="Genomic_DNA"/>
</dbReference>
<sequence>MQSIGKPELLANIEAGSTDFGMNANAFLERNSRAADNIRELLSTASMSDQGASHSVRNLVSKAQSEIEAIRRMGTDRTVPISLLLPPPDNVDDCGDLIRRFLMLGVNPAGNNVLMQTFGWDRQWHLWTELFDFVNLNWHQGLPQGAQFGRDKISNSLLSALCDLFFGRLYFGFESASLGFPKLHLDDSRLQEFADQASVDAILFREVCNSFIRILGDKYRHNGSEYPQNDFINYRTMPASLRRYIRSVAANQGLQENALGDAVFSSLSRGGHQNGKLSVRFLDVCVAIGDDPVWVCPKCGRNHLHHSAGICTYCQTDLPDQPALTCGSVWINNYLSQAVASGRIPLRLHSEELTAQTDNQLERQRHFRGMIVNLPGQSRQLVRQVDDIDVLSVTTTLEVGVDIGNLQAVMLANMPPMRFNYQQRVGRAGRRGQAFSIVLTLCRGRSHDEHYFDRPDRITGDPPPVPFLSMNQDRIIKRLLAKECLRQAFWDIGVRWWDCSDKPDVHGEFGLAVDPENQSGWEQHRAQIVSWISANKETHRAIIEALLGRHDERLIYWLENELPGAIDSIAVNPEIAGNGLSERLAEGAVLPMFGMPSRTRSLYHKLARDKACTIDRDLEIAVSEFAPGAQKTKDKVIHTSIGFTPPLLNLGNRWFTASDNPLPYMRWLQRCKACGVTRTSDNQQDVEECSHCGQPHDNRDLFSQFQIATPLAFRTDLTWGNDAREESDVFFGIPSALAETSGNQDVTVLENTNCQVALFDEGRIWRINDNSGRLFGGSVINTPPPPVSNQTQSRPPFLSHQWIAEDYLPPQEALQRIALAAGKTTDVLRISPVAVPRGLTLDSFSSGDAVRAAIISAAFFLQRIIADRLDIAPEEIEVASITRRPLNAQHWIADIIISDRLPNSAGFVRWAYQNFREILNTACFPPDNRSYSGLIHSNEHSRSCGYACYDCLMVYRNMTYHGLLDWRLAVSYLKAMFNYDYRAGLDDDFSAPEMQGWIEMATQVRDSFIRYFDYTPVDFGSLPGFVVGTRNYLVVHPLWDTRSPSGLFAEAVADSGNNIHRYINTFNLLRRPGWCRKEII</sequence>
<comment type="caution">
    <text evidence="2">The sequence shown here is derived from an EMBL/GenBank/DDBJ whole genome shotgun (WGS) entry which is preliminary data.</text>
</comment>
<dbReference type="PANTHER" id="PTHR47957:SF3">
    <property type="entry name" value="ATP-DEPENDENT HELICASE HRQ1"/>
    <property type="match status" value="1"/>
</dbReference>
<name>A0A1F5VLY7_9BACT</name>
<accession>A0A1F5VLY7</accession>
<dbReference type="InterPro" id="IPR027417">
    <property type="entry name" value="P-loop_NTPase"/>
</dbReference>
<dbReference type="GO" id="GO:0036297">
    <property type="term" value="P:interstrand cross-link repair"/>
    <property type="evidence" value="ECO:0007669"/>
    <property type="project" value="TreeGrafter"/>
</dbReference>
<evidence type="ECO:0000313" key="3">
    <source>
        <dbReference type="Proteomes" id="UP000178943"/>
    </source>
</evidence>
<proteinExistence type="predicted"/>
<gene>
    <name evidence="2" type="ORF">A2Y62_13490</name>
</gene>